<dbReference type="Pfam" id="PF03829">
    <property type="entry name" value="PTSIIA_gutA"/>
    <property type="match status" value="1"/>
</dbReference>
<evidence type="ECO:0000313" key="2">
    <source>
        <dbReference type="EMBL" id="NZA40181.1"/>
    </source>
</evidence>
<dbReference type="Proteomes" id="UP000586254">
    <property type="component" value="Unassembled WGS sequence"/>
</dbReference>
<dbReference type="EMBL" id="JACCKS010000036">
    <property type="protein sequence ID" value="NZA40181.1"/>
    <property type="molecule type" value="Genomic_DNA"/>
</dbReference>
<dbReference type="AlphaFoldDB" id="A0A1I5JM39"/>
<accession>A0A1I5JM39</accession>
<name>A0A1I5JM39_9FIRM</name>
<dbReference type="Gene3D" id="2.40.33.40">
    <property type="entry name" value="Phosphotransferase system, glucitol/sorbitol-specific IIA component"/>
    <property type="match status" value="1"/>
</dbReference>
<feature type="modified residue" description="Phosphohistidine; by HPr" evidence="1">
    <location>
        <position position="42"/>
    </location>
</feature>
<dbReference type="InterPro" id="IPR004716">
    <property type="entry name" value="PTS_IIA_glucitol/sorbitol-sp"/>
</dbReference>
<dbReference type="GO" id="GO:0009401">
    <property type="term" value="P:phosphoenolpyruvate-dependent sugar phosphotransferase system"/>
    <property type="evidence" value="ECO:0007669"/>
    <property type="project" value="InterPro"/>
</dbReference>
<dbReference type="PROSITE" id="PS51097">
    <property type="entry name" value="PTS_EIIA_TYPE_5"/>
    <property type="match status" value="1"/>
</dbReference>
<gene>
    <name evidence="2" type="ORF">H0N91_19120</name>
</gene>
<dbReference type="GO" id="GO:0016301">
    <property type="term" value="F:kinase activity"/>
    <property type="evidence" value="ECO:0007669"/>
    <property type="project" value="TreeGrafter"/>
</dbReference>
<dbReference type="GO" id="GO:0005737">
    <property type="term" value="C:cytoplasm"/>
    <property type="evidence" value="ECO:0007669"/>
    <property type="project" value="InterPro"/>
</dbReference>
<protein>
    <submittedName>
        <fullName evidence="2">PTS glucitol/sorbitol transporter subunit IIA</fullName>
    </submittedName>
</protein>
<sequence length="120" mass="13123">MDYKSTVTTIGPLVEEMAEEGNFIIVFNENAPESLAEMSVLHTICDMDQEIKPGDVVIFGNNQYIVTAVGEEANHTLKAMGHCSFKFTGQEAVELPGQIELSGGDLPEIKPGDQFEILFT</sequence>
<dbReference type="SUPFAM" id="SSF141530">
    <property type="entry name" value="PTSIIA/GutA-like"/>
    <property type="match status" value="1"/>
</dbReference>
<dbReference type="GO" id="GO:0008982">
    <property type="term" value="F:protein-N(PI)-phosphohistidine-sugar phosphotransferase activity"/>
    <property type="evidence" value="ECO:0007669"/>
    <property type="project" value="InterPro"/>
</dbReference>
<dbReference type="PANTHER" id="PTHR40398:SF1">
    <property type="entry name" value="PTS SYSTEM GLUCITOL_SORBITOL-SPECIFIC EIIA COMPONENT"/>
    <property type="match status" value="1"/>
</dbReference>
<reference evidence="2 3" key="1">
    <citation type="submission" date="2020-07" db="EMBL/GenBank/DDBJ databases">
        <title>Organ Donor 1.</title>
        <authorList>
            <person name="Marsh A.J."/>
            <person name="Azcarate-Peril M.A."/>
        </authorList>
    </citation>
    <scope>NUCLEOTIDE SEQUENCE [LARGE SCALE GENOMIC DNA]</scope>
    <source>
        <strain evidence="2 3">AMC0717</strain>
    </source>
</reference>
<dbReference type="RefSeq" id="WP_090412781.1">
    <property type="nucleotide sequence ID" value="NZ_CABJAI010000013.1"/>
</dbReference>
<dbReference type="PANTHER" id="PTHR40398">
    <property type="entry name" value="PTS SYSTEM GLUCITOL/SORBITOL-SPECIFIC EIIA COMPONENT"/>
    <property type="match status" value="1"/>
</dbReference>
<dbReference type="InterPro" id="IPR036665">
    <property type="entry name" value="PTS_IIA_glucitol/sorbitol_sf"/>
</dbReference>
<organism evidence="2 3">
    <name type="scientific">Eubacterium callanderi</name>
    <dbReference type="NCBI Taxonomy" id="53442"/>
    <lineage>
        <taxon>Bacteria</taxon>
        <taxon>Bacillati</taxon>
        <taxon>Bacillota</taxon>
        <taxon>Clostridia</taxon>
        <taxon>Eubacteriales</taxon>
        <taxon>Eubacteriaceae</taxon>
        <taxon>Eubacterium</taxon>
    </lineage>
</organism>
<comment type="caution">
    <text evidence="2">The sequence shown here is derived from an EMBL/GenBank/DDBJ whole genome shotgun (WGS) entry which is preliminary data.</text>
</comment>
<evidence type="ECO:0000256" key="1">
    <source>
        <dbReference type="PROSITE-ProRule" id="PRU00420"/>
    </source>
</evidence>
<proteinExistence type="predicted"/>
<evidence type="ECO:0000313" key="3">
    <source>
        <dbReference type="Proteomes" id="UP000586254"/>
    </source>
</evidence>